<evidence type="ECO:0000313" key="9">
    <source>
        <dbReference type="EMBL" id="TDQ05195.1"/>
    </source>
</evidence>
<evidence type="ECO:0000256" key="1">
    <source>
        <dbReference type="ARBA" id="ARBA00004651"/>
    </source>
</evidence>
<accession>A0A4V3D0C1</accession>
<proteinExistence type="inferred from homology"/>
<evidence type="ECO:0000256" key="3">
    <source>
        <dbReference type="ARBA" id="ARBA00022475"/>
    </source>
</evidence>
<dbReference type="Pfam" id="PF03176">
    <property type="entry name" value="MMPL"/>
    <property type="match status" value="2"/>
</dbReference>
<feature type="transmembrane region" description="Helical" evidence="7">
    <location>
        <begin position="14"/>
        <end position="35"/>
    </location>
</feature>
<dbReference type="PANTHER" id="PTHR33406">
    <property type="entry name" value="MEMBRANE PROTEIN MJ1562-RELATED"/>
    <property type="match status" value="1"/>
</dbReference>
<dbReference type="Proteomes" id="UP000295444">
    <property type="component" value="Unassembled WGS sequence"/>
</dbReference>
<keyword evidence="10" id="KW-1185">Reference proteome</keyword>
<feature type="transmembrane region" description="Helical" evidence="7">
    <location>
        <begin position="660"/>
        <end position="680"/>
    </location>
</feature>
<feature type="transmembrane region" description="Helical" evidence="7">
    <location>
        <begin position="509"/>
        <end position="532"/>
    </location>
</feature>
<comment type="subcellular location">
    <subcellularLocation>
        <location evidence="1">Cell membrane</location>
        <topology evidence="1">Multi-pass membrane protein</topology>
    </subcellularLocation>
</comment>
<evidence type="ECO:0000256" key="5">
    <source>
        <dbReference type="ARBA" id="ARBA00022989"/>
    </source>
</evidence>
<comment type="similarity">
    <text evidence="2">Belongs to the resistance-nodulation-cell division (RND) (TC 2.A.6) family. MmpL subfamily.</text>
</comment>
<keyword evidence="5 7" id="KW-1133">Transmembrane helix</keyword>
<name>A0A4V3D0C1_LABRH</name>
<dbReference type="InterPro" id="IPR050545">
    <property type="entry name" value="Mycobact_MmpL"/>
</dbReference>
<gene>
    <name evidence="9" type="ORF">EV186_1011163</name>
</gene>
<protein>
    <submittedName>
        <fullName evidence="9">RND superfamily putative drug exporter</fullName>
    </submittedName>
</protein>
<evidence type="ECO:0000259" key="8">
    <source>
        <dbReference type="Pfam" id="PF03176"/>
    </source>
</evidence>
<keyword evidence="3" id="KW-1003">Cell membrane</keyword>
<reference evidence="9 10" key="1">
    <citation type="submission" date="2019-03" db="EMBL/GenBank/DDBJ databases">
        <title>Genomic Encyclopedia of Type Strains, Phase IV (KMG-IV): sequencing the most valuable type-strain genomes for metagenomic binning, comparative biology and taxonomic classification.</title>
        <authorList>
            <person name="Goeker M."/>
        </authorList>
    </citation>
    <scope>NUCLEOTIDE SEQUENCE [LARGE SCALE GENOMIC DNA]</scope>
    <source>
        <strain evidence="9 10">DSM 45361</strain>
    </source>
</reference>
<evidence type="ECO:0000256" key="4">
    <source>
        <dbReference type="ARBA" id="ARBA00022692"/>
    </source>
</evidence>
<comment type="caution">
    <text evidence="9">The sequence shown here is derived from an EMBL/GenBank/DDBJ whole genome shotgun (WGS) entry which is preliminary data.</text>
</comment>
<keyword evidence="6 7" id="KW-0472">Membrane</keyword>
<organism evidence="9 10">
    <name type="scientific">Labedaea rhizosphaerae</name>
    <dbReference type="NCBI Taxonomy" id="598644"/>
    <lineage>
        <taxon>Bacteria</taxon>
        <taxon>Bacillati</taxon>
        <taxon>Actinomycetota</taxon>
        <taxon>Actinomycetes</taxon>
        <taxon>Pseudonocardiales</taxon>
        <taxon>Pseudonocardiaceae</taxon>
        <taxon>Labedaea</taxon>
    </lineage>
</organism>
<feature type="transmembrane region" description="Helical" evidence="7">
    <location>
        <begin position="569"/>
        <end position="586"/>
    </location>
</feature>
<dbReference type="Gene3D" id="1.20.1640.10">
    <property type="entry name" value="Multidrug efflux transporter AcrB transmembrane domain"/>
    <property type="match status" value="2"/>
</dbReference>
<dbReference type="AlphaFoldDB" id="A0A4V3D0C1"/>
<evidence type="ECO:0000256" key="2">
    <source>
        <dbReference type="ARBA" id="ARBA00010157"/>
    </source>
</evidence>
<feature type="transmembrane region" description="Helical" evidence="7">
    <location>
        <begin position="361"/>
        <end position="383"/>
    </location>
</feature>
<dbReference type="EMBL" id="SNXZ01000001">
    <property type="protein sequence ID" value="TDQ05195.1"/>
    <property type="molecule type" value="Genomic_DNA"/>
</dbReference>
<dbReference type="InterPro" id="IPR004869">
    <property type="entry name" value="MMPL_dom"/>
</dbReference>
<evidence type="ECO:0000313" key="10">
    <source>
        <dbReference type="Proteomes" id="UP000295444"/>
    </source>
</evidence>
<sequence length="707" mass="74876">MFVRWGSVVYRRRWWVSALVLAITVGGGLWGLGVFDKLTQGGWDDPKSESALVNTIVQNELGQRSDIAIRYTAPDGTTIDDPAVAGPVEAALYRLPADAVARVTSYWDTRAPQLHAGDKYALATITLAGNGYDERQAAYGRIADQLRVPGIQTEIGGQLPTEHSLSEQSNSDLAVAESISIPVTLILLVLIFGSVVAAALPVLVGGLSIFGALGVLHLLTQFLEVNNFALNVASLLGLGLAIDYGLFSVGRFREELAKGADTASAVRTTVATAGRTVAFSATLLVLALSGLLVFPMDFLRSMAYGGMAAVAIAALVSLTLLPAVLGILGHRVDKFAVPWRRAEREPRLLGKLAGAVMRRPIAFVLPIVAGLVLLAVPFTSASFGAADEKQLPPGASARVAAESISETFPQFSNRAVRIVLRGEVTDPAPFIAAADAVDGIGPVHPVAQRGEYTVFGADVESDAMSDHAKTAVRDLRQVAPPAGTTMLVGGFSAQVVDSVDAITDRVPDMIAILVAATLLLMFLAFGSVLLPIKAVVMSLLSLSATFGVLVWVFQYGHGAGLLDVTPQPVQAGMIVLIGAIVFGLSTDYETFLLSRMVEAREAGMSTKDAIRTGLVRTGRMISAAALLLAVVTGAFGMSSLATMRFIGVGMVVALLLDATVVRMMLVPAVLRLFGDAAWWAPKRLRRWQQRSGFGERSELPEREPELV</sequence>
<feature type="transmembrane region" description="Helical" evidence="7">
    <location>
        <begin position="185"/>
        <end position="216"/>
    </location>
</feature>
<feature type="domain" description="Membrane transport protein MMPL" evidence="8">
    <location>
        <begin position="461"/>
        <end position="693"/>
    </location>
</feature>
<dbReference type="SUPFAM" id="SSF82866">
    <property type="entry name" value="Multidrug efflux transporter AcrB transmembrane domain"/>
    <property type="match status" value="2"/>
</dbReference>
<evidence type="ECO:0000256" key="7">
    <source>
        <dbReference type="SAM" id="Phobius"/>
    </source>
</evidence>
<feature type="transmembrane region" description="Helical" evidence="7">
    <location>
        <begin position="539"/>
        <end position="557"/>
    </location>
</feature>
<feature type="transmembrane region" description="Helical" evidence="7">
    <location>
        <begin position="277"/>
        <end position="296"/>
    </location>
</feature>
<feature type="transmembrane region" description="Helical" evidence="7">
    <location>
        <begin position="620"/>
        <end position="640"/>
    </location>
</feature>
<feature type="transmembrane region" description="Helical" evidence="7">
    <location>
        <begin position="228"/>
        <end position="247"/>
    </location>
</feature>
<feature type="transmembrane region" description="Helical" evidence="7">
    <location>
        <begin position="302"/>
        <end position="328"/>
    </location>
</feature>
<evidence type="ECO:0000256" key="6">
    <source>
        <dbReference type="ARBA" id="ARBA00023136"/>
    </source>
</evidence>
<dbReference type="GO" id="GO:0005886">
    <property type="term" value="C:plasma membrane"/>
    <property type="evidence" value="ECO:0007669"/>
    <property type="project" value="UniProtKB-SubCell"/>
</dbReference>
<keyword evidence="4 7" id="KW-0812">Transmembrane</keyword>
<dbReference type="PANTHER" id="PTHR33406:SF11">
    <property type="entry name" value="MEMBRANE PROTEIN SCO6666-RELATED"/>
    <property type="match status" value="1"/>
</dbReference>
<feature type="domain" description="Membrane transport protein MMPL" evidence="8">
    <location>
        <begin position="57"/>
        <end position="362"/>
    </location>
</feature>